<sequence length="453" mass="48754">MERMYVSALSSAPMLNLLIKNVRIIDPSRPDCGEDGFTGDLLIRDGVLVALGKEIKGSPEATVLDGRGLWCLPGLVDMHVHLREPGEEYKETVETGTRAAVAGGFVAVACMPNTTPPNDDPSVTAYILEKADKSGACRVYPVAGITRGLLGDELTEMGLLLQAGAVAFSDDGNPVMNSRVMRRALEYAAQFDATVISHCEDKNLSGGGVINEGSVSVRLGLRGIPRVAESVMVARDVALADYTGSRVHIAHVSTAESVRIIREARGRGVKVTAETAPHYFTLTEDSIVASNYDPLFKVNPPLRTERDVEAIKQALADGIIDVIATDHAPHSVMEKDVEFDYAAFGMVGLEVALPLCLNLIREGVMSPAALVRAMSVNPCNILGIPPKVLQEGERVSLTLVDPEAEWIVDVNSFFSKGKNCPFAGWKVKGRSELTVCEGRVVFARERCIGIISR</sequence>
<feature type="binding site" evidence="6">
    <location>
        <position position="171"/>
    </location>
    <ligand>
        <name>Zn(2+)</name>
        <dbReference type="ChEBI" id="CHEBI:29105"/>
        <label>1</label>
    </ligand>
</feature>
<dbReference type="InterPro" id="IPR004722">
    <property type="entry name" value="DHOase"/>
</dbReference>
<protein>
    <recommendedName>
        <fullName evidence="6">Dihydroorotase</fullName>
        <shortName evidence="6">DHOase</shortName>
        <ecNumber evidence="6">3.5.2.3</ecNumber>
    </recommendedName>
</protein>
<evidence type="ECO:0000256" key="5">
    <source>
        <dbReference type="ARBA" id="ARBA00022975"/>
    </source>
</evidence>
<feature type="binding site" evidence="6">
    <location>
        <position position="198"/>
    </location>
    <ligand>
        <name>Zn(2+)</name>
        <dbReference type="ChEBI" id="CHEBI:29105"/>
        <label>2</label>
    </ligand>
</feature>
<evidence type="ECO:0000259" key="7">
    <source>
        <dbReference type="Pfam" id="PF12890"/>
    </source>
</evidence>
<dbReference type="InterPro" id="IPR050138">
    <property type="entry name" value="DHOase/Allantoinase_Hydrolase"/>
</dbReference>
<evidence type="ECO:0000313" key="8">
    <source>
        <dbReference type="EMBL" id="SFM90298.1"/>
    </source>
</evidence>
<keyword evidence="3 6" id="KW-0479">Metal-binding</keyword>
<evidence type="ECO:0000256" key="3">
    <source>
        <dbReference type="ARBA" id="ARBA00022723"/>
    </source>
</evidence>
<dbReference type="InterPro" id="IPR002195">
    <property type="entry name" value="Dihydroorotase_CS"/>
</dbReference>
<comment type="catalytic activity">
    <reaction evidence="6">
        <text>(S)-dihydroorotate + H2O = N-carbamoyl-L-aspartate + H(+)</text>
        <dbReference type="Rhea" id="RHEA:24296"/>
        <dbReference type="ChEBI" id="CHEBI:15377"/>
        <dbReference type="ChEBI" id="CHEBI:15378"/>
        <dbReference type="ChEBI" id="CHEBI:30864"/>
        <dbReference type="ChEBI" id="CHEBI:32814"/>
        <dbReference type="EC" id="3.5.2.3"/>
    </reaction>
</comment>
<dbReference type="GO" id="GO:0044205">
    <property type="term" value="P:'de novo' UMP biosynthetic process"/>
    <property type="evidence" value="ECO:0007669"/>
    <property type="project" value="UniProtKB-UniRule"/>
</dbReference>
<dbReference type="InterPro" id="IPR024403">
    <property type="entry name" value="DHOase_cat"/>
</dbReference>
<dbReference type="PROSITE" id="PS00483">
    <property type="entry name" value="DIHYDROOROTASE_2"/>
    <property type="match status" value="1"/>
</dbReference>
<dbReference type="RefSeq" id="WP_245735338.1">
    <property type="nucleotide sequence ID" value="NZ_FOUU01000006.1"/>
</dbReference>
<dbReference type="NCBIfam" id="TIGR00857">
    <property type="entry name" value="pyrC_multi"/>
    <property type="match status" value="1"/>
</dbReference>
<evidence type="ECO:0000256" key="4">
    <source>
        <dbReference type="ARBA" id="ARBA00022801"/>
    </source>
</evidence>
<feature type="binding site" evidence="6">
    <location>
        <begin position="81"/>
        <end position="83"/>
    </location>
    <ligand>
        <name>substrate</name>
    </ligand>
</feature>
<dbReference type="SUPFAM" id="SSF51556">
    <property type="entry name" value="Metallo-dependent hydrolases"/>
    <property type="match status" value="1"/>
</dbReference>
<dbReference type="GO" id="GO:0004151">
    <property type="term" value="F:dihydroorotase activity"/>
    <property type="evidence" value="ECO:0007669"/>
    <property type="project" value="UniProtKB-UniRule"/>
</dbReference>
<comment type="similarity">
    <text evidence="2 6">Belongs to the metallo-dependent hydrolases superfamily. DHOase family. Class I DHOase subfamily.</text>
</comment>
<accession>A0A1I4UMY5</accession>
<comment type="cofactor">
    <cofactor evidence="6">
        <name>Zn(2+)</name>
        <dbReference type="ChEBI" id="CHEBI:29105"/>
    </cofactor>
    <text evidence="6">Binds 2 Zn(2+) ions per subunit.</text>
</comment>
<dbReference type="PANTHER" id="PTHR43668:SF2">
    <property type="entry name" value="ALLANTOINASE"/>
    <property type="match status" value="1"/>
</dbReference>
<dbReference type="InterPro" id="IPR032466">
    <property type="entry name" value="Metal_Hydrolase"/>
</dbReference>
<feature type="binding site" evidence="6">
    <location>
        <begin position="344"/>
        <end position="345"/>
    </location>
    <ligand>
        <name>substrate</name>
    </ligand>
</feature>
<dbReference type="UniPathway" id="UPA00070">
    <property type="reaction ID" value="UER00117"/>
</dbReference>
<dbReference type="GO" id="GO:0004038">
    <property type="term" value="F:allantoinase activity"/>
    <property type="evidence" value="ECO:0007669"/>
    <property type="project" value="TreeGrafter"/>
</dbReference>
<dbReference type="GO" id="GO:0008270">
    <property type="term" value="F:zinc ion binding"/>
    <property type="evidence" value="ECO:0007669"/>
    <property type="project" value="UniProtKB-UniRule"/>
</dbReference>
<dbReference type="EMBL" id="FOUU01000006">
    <property type="protein sequence ID" value="SFM90298.1"/>
    <property type="molecule type" value="Genomic_DNA"/>
</dbReference>
<dbReference type="PANTHER" id="PTHR43668">
    <property type="entry name" value="ALLANTOINASE"/>
    <property type="match status" value="1"/>
</dbReference>
<comment type="pathway">
    <text evidence="6">Pyrimidine metabolism; UMP biosynthesis via de novo pathway; (S)-dihydroorotate from bicarbonate: step 3/3.</text>
</comment>
<feature type="binding site" evidence="6">
    <location>
        <position position="330"/>
    </location>
    <ligand>
        <name>substrate</name>
    </ligand>
</feature>
<keyword evidence="5 6" id="KW-0665">Pyrimidine biosynthesis</keyword>
<keyword evidence="9" id="KW-1185">Reference proteome</keyword>
<dbReference type="Gene3D" id="3.20.20.140">
    <property type="entry name" value="Metal-dependent hydrolases"/>
    <property type="match status" value="1"/>
</dbReference>
<dbReference type="SUPFAM" id="SSF51338">
    <property type="entry name" value="Composite domain of metallo-dependent hydrolases"/>
    <property type="match status" value="1"/>
</dbReference>
<dbReference type="Pfam" id="PF12890">
    <property type="entry name" value="DHOase"/>
    <property type="match status" value="1"/>
</dbReference>
<dbReference type="EC" id="3.5.2.3" evidence="6"/>
<dbReference type="Gene3D" id="2.30.40.10">
    <property type="entry name" value="Urease, subunit C, domain 1"/>
    <property type="match status" value="1"/>
</dbReference>
<reference evidence="8 9" key="1">
    <citation type="submission" date="2016-10" db="EMBL/GenBank/DDBJ databases">
        <authorList>
            <person name="de Groot N.N."/>
        </authorList>
    </citation>
    <scope>NUCLEOTIDE SEQUENCE [LARGE SCALE GENOMIC DNA]</scope>
    <source>
        <strain evidence="8 9">DSM 9990</strain>
    </source>
</reference>
<dbReference type="CDD" id="cd01317">
    <property type="entry name" value="DHOase_IIa"/>
    <property type="match status" value="1"/>
</dbReference>
<evidence type="ECO:0000256" key="2">
    <source>
        <dbReference type="ARBA" id="ARBA00010286"/>
    </source>
</evidence>
<feature type="binding site" evidence="6">
    <location>
        <position position="81"/>
    </location>
    <ligand>
        <name>Zn(2+)</name>
        <dbReference type="ChEBI" id="CHEBI:29105"/>
        <label>1</label>
    </ligand>
</feature>
<proteinExistence type="inferred from homology"/>
<feature type="domain" description="Dihydroorotase catalytic" evidence="7">
    <location>
        <begin position="71"/>
        <end position="257"/>
    </location>
</feature>
<dbReference type="HAMAP" id="MF_00220_B">
    <property type="entry name" value="PyrC_classI_B"/>
    <property type="match status" value="1"/>
</dbReference>
<gene>
    <name evidence="6" type="primary">pyrC</name>
    <name evidence="8" type="ORF">SAMN05660836_01886</name>
</gene>
<evidence type="ECO:0000256" key="1">
    <source>
        <dbReference type="ARBA" id="ARBA00002368"/>
    </source>
</evidence>
<name>A0A1I4UMY5_9BACT</name>
<feature type="active site" evidence="6">
    <location>
        <position position="326"/>
    </location>
</feature>
<keyword evidence="4 6" id="KW-0378">Hydrolase</keyword>
<feature type="binding site" evidence="6">
    <location>
        <position position="113"/>
    </location>
    <ligand>
        <name>substrate</name>
    </ligand>
</feature>
<dbReference type="GO" id="GO:0006145">
    <property type="term" value="P:purine nucleobase catabolic process"/>
    <property type="evidence" value="ECO:0007669"/>
    <property type="project" value="TreeGrafter"/>
</dbReference>
<feature type="binding site" evidence="6">
    <location>
        <position position="251"/>
    </location>
    <ligand>
        <name>Zn(2+)</name>
        <dbReference type="ChEBI" id="CHEBI:29105"/>
        <label>2</label>
    </ligand>
</feature>
<dbReference type="InterPro" id="IPR011059">
    <property type="entry name" value="Metal-dep_hydrolase_composite"/>
</dbReference>
<feature type="binding site" evidence="6">
    <location>
        <position position="171"/>
    </location>
    <ligand>
        <name>Zn(2+)</name>
        <dbReference type="ChEBI" id="CHEBI:29105"/>
        <label>2</label>
    </ligand>
</feature>
<dbReference type="GO" id="GO:0005737">
    <property type="term" value="C:cytoplasm"/>
    <property type="evidence" value="ECO:0007669"/>
    <property type="project" value="TreeGrafter"/>
</dbReference>
<dbReference type="PROSITE" id="PS00482">
    <property type="entry name" value="DIHYDROOROTASE_1"/>
    <property type="match status" value="1"/>
</dbReference>
<keyword evidence="6" id="KW-0862">Zinc</keyword>
<dbReference type="STRING" id="39841.SAMN05660836_01886"/>
<dbReference type="AlphaFoldDB" id="A0A1I4UMY5"/>
<dbReference type="Proteomes" id="UP000199611">
    <property type="component" value="Unassembled WGS sequence"/>
</dbReference>
<feature type="binding site" evidence="6">
    <location>
        <position position="299"/>
    </location>
    <ligand>
        <name>substrate</name>
    </ligand>
</feature>
<evidence type="ECO:0000256" key="6">
    <source>
        <dbReference type="HAMAP-Rule" id="MF_00220"/>
    </source>
</evidence>
<feature type="binding site" evidence="6">
    <location>
        <position position="326"/>
    </location>
    <ligand>
        <name>Zn(2+)</name>
        <dbReference type="ChEBI" id="CHEBI:29105"/>
        <label>1</label>
    </ligand>
</feature>
<feature type="binding site" evidence="6">
    <location>
        <position position="79"/>
    </location>
    <ligand>
        <name>Zn(2+)</name>
        <dbReference type="ChEBI" id="CHEBI:29105"/>
        <label>1</label>
    </ligand>
</feature>
<evidence type="ECO:0000313" key="9">
    <source>
        <dbReference type="Proteomes" id="UP000199611"/>
    </source>
</evidence>
<organism evidence="8 9">
    <name type="scientific">Thermodesulforhabdus norvegica</name>
    <dbReference type="NCBI Taxonomy" id="39841"/>
    <lineage>
        <taxon>Bacteria</taxon>
        <taxon>Pseudomonadati</taxon>
        <taxon>Thermodesulfobacteriota</taxon>
        <taxon>Syntrophobacteria</taxon>
        <taxon>Syntrophobacterales</taxon>
        <taxon>Thermodesulforhabdaceae</taxon>
        <taxon>Thermodesulforhabdus</taxon>
    </lineage>
</organism>
<comment type="function">
    <text evidence="1 6">Catalyzes the reversible cyclization of carbamoyl aspartate to dihydroorotate.</text>
</comment>